<evidence type="ECO:0000313" key="4">
    <source>
        <dbReference type="EMBL" id="WOK04342.1"/>
    </source>
</evidence>
<dbReference type="Gene3D" id="2.70.98.10">
    <property type="match status" value="1"/>
</dbReference>
<organism evidence="4 5">
    <name type="scientific">Imperialibacter roseus</name>
    <dbReference type="NCBI Taxonomy" id="1324217"/>
    <lineage>
        <taxon>Bacteria</taxon>
        <taxon>Pseudomonadati</taxon>
        <taxon>Bacteroidota</taxon>
        <taxon>Cytophagia</taxon>
        <taxon>Cytophagales</taxon>
        <taxon>Flammeovirgaceae</taxon>
        <taxon>Imperialibacter</taxon>
    </lineage>
</organism>
<evidence type="ECO:0000256" key="1">
    <source>
        <dbReference type="ARBA" id="ARBA00001913"/>
    </source>
</evidence>
<evidence type="ECO:0000313" key="5">
    <source>
        <dbReference type="Proteomes" id="UP001302349"/>
    </source>
</evidence>
<dbReference type="Proteomes" id="UP001302349">
    <property type="component" value="Chromosome"/>
</dbReference>
<dbReference type="EMBL" id="CP136051">
    <property type="protein sequence ID" value="WOK04342.1"/>
    <property type="molecule type" value="Genomic_DNA"/>
</dbReference>
<keyword evidence="3" id="KW-0106">Calcium</keyword>
<dbReference type="Pfam" id="PF01263">
    <property type="entry name" value="Aldose_epim"/>
    <property type="match status" value="1"/>
</dbReference>
<name>A0ABZ0IL95_9BACT</name>
<dbReference type="InterPro" id="IPR037481">
    <property type="entry name" value="LacX"/>
</dbReference>
<dbReference type="InterPro" id="IPR011013">
    <property type="entry name" value="Gal_mutarotase_sf_dom"/>
</dbReference>
<dbReference type="InterPro" id="IPR014718">
    <property type="entry name" value="GH-type_carb-bd"/>
</dbReference>
<accession>A0ABZ0IL95</accession>
<dbReference type="InterPro" id="IPR008183">
    <property type="entry name" value="Aldose_1/G6P_1-epimerase"/>
</dbReference>
<evidence type="ECO:0000256" key="3">
    <source>
        <dbReference type="ARBA" id="ARBA00022837"/>
    </source>
</evidence>
<keyword evidence="5" id="KW-1185">Reference proteome</keyword>
<protein>
    <submittedName>
        <fullName evidence="4">Aldose 1-epimerase family protein</fullName>
    </submittedName>
</protein>
<reference evidence="4 5" key="1">
    <citation type="journal article" date="2023" name="Microbiol. Resour. Announc.">
        <title>Complete Genome Sequence of Imperialibacter roseus strain P4T.</title>
        <authorList>
            <person name="Tizabi D.R."/>
            <person name="Bachvaroff T."/>
            <person name="Hill R.T."/>
        </authorList>
    </citation>
    <scope>NUCLEOTIDE SEQUENCE [LARGE SCALE GENOMIC DNA]</scope>
    <source>
        <strain evidence="4 5">P4T</strain>
    </source>
</reference>
<evidence type="ECO:0000256" key="2">
    <source>
        <dbReference type="ARBA" id="ARBA00011245"/>
    </source>
</evidence>
<dbReference type="CDD" id="cd09024">
    <property type="entry name" value="Aldose_epim_lacX"/>
    <property type="match status" value="1"/>
</dbReference>
<sequence>MDYSLTSSDLIVGVKTLGAELCSIKGASSGVEYVWQANPADWGRHAPILFPIVGKLKGDSYEYIGKTYHLPQHGFARDQPFSLIESTTSKLVFELTSNDKLKLVYPFDFSLSVTYELSGNSLRISYAVKNPGTGPLLYSVGAHPAFRIPIHPKAKRSDYEILFEKEEAVAVHLIDGGLLSGKTGPLSLEQNRLAISDSLFDKDALVFKGLASKKLSLAKAGEAPFLNFYFDAPYFGIWSKSATSQFVCLEPWNGIADSVSHNQALEKKEGIRSLAAGATETFGFTVEIAG</sequence>
<gene>
    <name evidence="4" type="ORF">RT717_14780</name>
</gene>
<comment type="subunit">
    <text evidence="2">Monomer.</text>
</comment>
<dbReference type="SUPFAM" id="SSF74650">
    <property type="entry name" value="Galactose mutarotase-like"/>
    <property type="match status" value="1"/>
</dbReference>
<comment type="cofactor">
    <cofactor evidence="1">
        <name>Ca(2+)</name>
        <dbReference type="ChEBI" id="CHEBI:29108"/>
    </cofactor>
</comment>
<proteinExistence type="predicted"/>
<dbReference type="RefSeq" id="WP_317487154.1">
    <property type="nucleotide sequence ID" value="NZ_CP136051.1"/>
</dbReference>